<name>A0A1X7T1S6_AMPQE</name>
<evidence type="ECO:0000256" key="5">
    <source>
        <dbReference type="ARBA" id="ARBA00034808"/>
    </source>
</evidence>
<feature type="domain" description="Helicase C-terminal" evidence="8">
    <location>
        <begin position="1"/>
        <end position="70"/>
    </location>
</feature>
<comment type="similarity">
    <text evidence="1">Belongs to the helicase family. RecQ subfamily.</text>
</comment>
<evidence type="ECO:0000256" key="2">
    <source>
        <dbReference type="ARBA" id="ARBA00023125"/>
    </source>
</evidence>
<dbReference type="EnsemblMetazoa" id="Aqu2.1.08291_001">
    <property type="protein sequence ID" value="Aqu2.1.08291_001"/>
    <property type="gene ID" value="Aqu2.1.08291"/>
</dbReference>
<dbReference type="GO" id="GO:0005737">
    <property type="term" value="C:cytoplasm"/>
    <property type="evidence" value="ECO:0007669"/>
    <property type="project" value="TreeGrafter"/>
</dbReference>
<dbReference type="GO" id="GO:0005694">
    <property type="term" value="C:chromosome"/>
    <property type="evidence" value="ECO:0007669"/>
    <property type="project" value="TreeGrafter"/>
</dbReference>
<evidence type="ECO:0000256" key="3">
    <source>
        <dbReference type="ARBA" id="ARBA00023235"/>
    </source>
</evidence>
<dbReference type="GO" id="GO:0009378">
    <property type="term" value="F:four-way junction helicase activity"/>
    <property type="evidence" value="ECO:0007669"/>
    <property type="project" value="TreeGrafter"/>
</dbReference>
<dbReference type="PANTHER" id="PTHR13710:SF105">
    <property type="entry name" value="ATP-DEPENDENT DNA HELICASE Q1"/>
    <property type="match status" value="1"/>
</dbReference>
<evidence type="ECO:0000256" key="1">
    <source>
        <dbReference type="ARBA" id="ARBA00005446"/>
    </source>
</evidence>
<keyword evidence="3" id="KW-0413">Isomerase</keyword>
<organism evidence="9">
    <name type="scientific">Amphimedon queenslandica</name>
    <name type="common">Sponge</name>
    <dbReference type="NCBI Taxonomy" id="400682"/>
    <lineage>
        <taxon>Eukaryota</taxon>
        <taxon>Metazoa</taxon>
        <taxon>Porifera</taxon>
        <taxon>Demospongiae</taxon>
        <taxon>Heteroscleromorpha</taxon>
        <taxon>Haplosclerida</taxon>
        <taxon>Niphatidae</taxon>
        <taxon>Amphimedon</taxon>
    </lineage>
</organism>
<evidence type="ECO:0000256" key="7">
    <source>
        <dbReference type="SAM" id="SignalP"/>
    </source>
</evidence>
<dbReference type="GO" id="GO:0043138">
    <property type="term" value="F:3'-5' DNA helicase activity"/>
    <property type="evidence" value="ECO:0007669"/>
    <property type="project" value="UniProtKB-EC"/>
</dbReference>
<dbReference type="OMA" id="WYLQISR"/>
<dbReference type="EC" id="5.6.2.4" evidence="5"/>
<feature type="chain" id="PRO_5010886846" description="DNA 3'-5' helicase" evidence="7">
    <location>
        <begin position="19"/>
        <end position="70"/>
    </location>
</feature>
<accession>A0A1X7T1S6</accession>
<keyword evidence="2" id="KW-0238">DNA-binding</keyword>
<protein>
    <recommendedName>
        <fullName evidence="5">DNA 3'-5' helicase</fullName>
        <ecNumber evidence="5">5.6.2.4</ecNumber>
    </recommendedName>
    <alternativeName>
        <fullName evidence="6">DNA 3'-5' helicase Q1</fullName>
    </alternativeName>
</protein>
<dbReference type="InParanoid" id="A0A1X7T1S6"/>
<feature type="signal peptide" evidence="7">
    <location>
        <begin position="1"/>
        <end position="18"/>
    </location>
</feature>
<proteinExistence type="inferred from homology"/>
<dbReference type="InterPro" id="IPR027417">
    <property type="entry name" value="P-loop_NTPase"/>
</dbReference>
<dbReference type="eggNOG" id="KOG0351">
    <property type="taxonomic scope" value="Eukaryota"/>
</dbReference>
<dbReference type="STRING" id="400682.A0A1X7T1S6"/>
<evidence type="ECO:0000256" key="4">
    <source>
        <dbReference type="ARBA" id="ARBA00034617"/>
    </source>
</evidence>
<dbReference type="AlphaFoldDB" id="A0A1X7T1S6"/>
<comment type="catalytic activity">
    <reaction evidence="4">
        <text>Couples ATP hydrolysis with the unwinding of duplex DNA by translocating in the 3'-5' direction.</text>
        <dbReference type="EC" id="5.6.2.4"/>
    </reaction>
</comment>
<keyword evidence="7" id="KW-0732">Signal</keyword>
<dbReference type="InterPro" id="IPR001650">
    <property type="entry name" value="Helicase_C-like"/>
</dbReference>
<dbReference type="GO" id="GO:0003677">
    <property type="term" value="F:DNA binding"/>
    <property type="evidence" value="ECO:0007669"/>
    <property type="project" value="UniProtKB-KW"/>
</dbReference>
<dbReference type="SUPFAM" id="SSF52540">
    <property type="entry name" value="P-loop containing nucleoside triphosphate hydrolases"/>
    <property type="match status" value="1"/>
</dbReference>
<evidence type="ECO:0000313" key="9">
    <source>
        <dbReference type="EnsemblMetazoa" id="Aqu2.1.08291_001"/>
    </source>
</evidence>
<evidence type="ECO:0000256" key="6">
    <source>
        <dbReference type="ARBA" id="ARBA00044566"/>
    </source>
</evidence>
<dbReference type="Pfam" id="PF00271">
    <property type="entry name" value="Helicase_C"/>
    <property type="match status" value="1"/>
</dbReference>
<reference evidence="9" key="1">
    <citation type="submission" date="2017-05" db="UniProtKB">
        <authorList>
            <consortium name="EnsemblMetazoa"/>
        </authorList>
    </citation>
    <scope>IDENTIFICATION</scope>
</reference>
<evidence type="ECO:0000259" key="8">
    <source>
        <dbReference type="PROSITE" id="PS51194"/>
    </source>
</evidence>
<dbReference type="PROSITE" id="PS51194">
    <property type="entry name" value="HELICASE_CTER"/>
    <property type="match status" value="1"/>
</dbReference>
<sequence>MKGCTLRIVCATIAFGMGINCPDVCKVIHYGPPDDLESCTQEIGRAGRAGLPSTAILLVEKSFWYLQISR</sequence>
<dbReference type="Gene3D" id="3.40.50.300">
    <property type="entry name" value="P-loop containing nucleotide triphosphate hydrolases"/>
    <property type="match status" value="1"/>
</dbReference>
<dbReference type="PANTHER" id="PTHR13710">
    <property type="entry name" value="DNA HELICASE RECQ FAMILY MEMBER"/>
    <property type="match status" value="1"/>
</dbReference>
<dbReference type="GO" id="GO:0000724">
    <property type="term" value="P:double-strand break repair via homologous recombination"/>
    <property type="evidence" value="ECO:0007669"/>
    <property type="project" value="TreeGrafter"/>
</dbReference>